<dbReference type="InterPro" id="IPR035649">
    <property type="entry name" value="EFG_V"/>
</dbReference>
<proteinExistence type="predicted"/>
<accession>Q2G8V2</accession>
<organism evidence="11 12">
    <name type="scientific">Novosphingobium aromaticivorans (strain ATCC 700278 / DSM 12444 / CCUG 56034 / CIP 105152 / NBRC 16084 / F199)</name>
    <dbReference type="NCBI Taxonomy" id="279238"/>
    <lineage>
        <taxon>Bacteria</taxon>
        <taxon>Pseudomonadati</taxon>
        <taxon>Pseudomonadota</taxon>
        <taxon>Alphaproteobacteria</taxon>
        <taxon>Sphingomonadales</taxon>
        <taxon>Sphingomonadaceae</taxon>
        <taxon>Novosphingobium</taxon>
    </lineage>
</organism>
<dbReference type="FunFam" id="3.30.230.10:FF:000003">
    <property type="entry name" value="Elongation factor G"/>
    <property type="match status" value="1"/>
</dbReference>
<dbReference type="InterPro" id="IPR003593">
    <property type="entry name" value="AAA+_ATPase"/>
</dbReference>
<sequence length="686" mass="73041">MGDTTNTGTTPHGSRPGRTGSAPRMIALVGPAGTGKTTLAEALLHASGAINRQGSVEAGTSVGDASPEARARRGSTELNLCRLEYLGDTFVLADAPGSTGFAVDADLALQMADMAIVVVDPVADRAALAGPILRRLDELELPHAIFVNRMDGARAGSVREILSALQPLSREPLMLRQFPIRQGEEITGFVDVALERAWRYRPGQPSEPIPMPEDVGLREKGERQQLLETLADFDDALMEALLMDEEPDPATILADLAVDTATNRVVPVLFGSALTGGGMRRLLKLLRHEAPDPHAAAARLGLDDEPALAVFKVTTGGAMGRLALGRVFGAALREGTELAGTRVGSLFRMQGDKTNKTADADAGDVVAVAKLEQARPGTILGRSGLLAELTPAIPARNTALAIATRDRRDDVKLSAALHRLCEEDPALAWEQDGDSHETLLRGINDEHLAVVLARLKRRYGVEVTSSPPRVAYRETIRKEAGARGRHKKQSGGHGQFGDAVIEIRPLSRGEGFAFEDRITGGAIPRQWIPAVEAGARDAMMKGPLGFPVVDVAVTLLDGSFHSVDSSELAFRTAGRMAMAEALEKASPCLLEPVFRVSVDMPAGTGAKAGSALSARRGQILGLDQHPEWERWERVEALLPEAALHGLDAELRALSQGLASFTATFDHMTELAGKHADDAIRMQAKAA</sequence>
<feature type="domain" description="Translation elongation factor EFG/EF2" evidence="10">
    <location>
        <begin position="469"/>
        <end position="586"/>
    </location>
</feature>
<dbReference type="Pfam" id="PF03764">
    <property type="entry name" value="EFG_IV"/>
    <property type="match status" value="1"/>
</dbReference>
<dbReference type="Pfam" id="PF14492">
    <property type="entry name" value="EFG_III"/>
    <property type="match status" value="1"/>
</dbReference>
<name>Q2G8V2_NOVAD</name>
<dbReference type="EMBL" id="CP000248">
    <property type="protein sequence ID" value="ABD25721.1"/>
    <property type="molecule type" value="Genomic_DNA"/>
</dbReference>
<dbReference type="GO" id="GO:0005525">
    <property type="term" value="F:GTP binding"/>
    <property type="evidence" value="ECO:0007669"/>
    <property type="project" value="UniProtKB-KW"/>
</dbReference>
<feature type="domain" description="AAA+ ATPase" evidence="8">
    <location>
        <begin position="22"/>
        <end position="179"/>
    </location>
</feature>
<feature type="compositionally biased region" description="Polar residues" evidence="7">
    <location>
        <begin position="1"/>
        <end position="12"/>
    </location>
</feature>
<dbReference type="eggNOG" id="COG0480">
    <property type="taxonomic scope" value="Bacteria"/>
</dbReference>
<evidence type="ECO:0000256" key="4">
    <source>
        <dbReference type="ARBA" id="ARBA00022917"/>
    </source>
</evidence>
<reference evidence="12" key="1">
    <citation type="submission" date="2006-01" db="EMBL/GenBank/DDBJ databases">
        <title>Complete sequence of Novosphingobium aromaticivorans DSM 12444.</title>
        <authorList>
            <consortium name="US DOE Joint Genome Institute"/>
            <person name="Copeland A."/>
            <person name="Lucas S."/>
            <person name="Lapidus A."/>
            <person name="Barry K."/>
            <person name="Detter J.C."/>
            <person name="Glavina T."/>
            <person name="Hammon N."/>
            <person name="Israni S."/>
            <person name="Pitluck S."/>
            <person name="Chain P."/>
            <person name="Malfatti S."/>
            <person name="Shin M."/>
            <person name="Vergez L."/>
            <person name="Schmutz J."/>
            <person name="Larimer F."/>
            <person name="Land M."/>
            <person name="Kyrpides N."/>
            <person name="Ivanova N."/>
            <person name="Fredrickson J."/>
            <person name="Balkwill D."/>
            <person name="Romine M.F."/>
            <person name="Richardson P."/>
        </authorList>
    </citation>
    <scope>NUCLEOTIDE SEQUENCE [LARGE SCALE GENOMIC DNA]</scope>
    <source>
        <strain evidence="12">ATCC 700278 / DSM 12444 / CCUG 56034 / CIP 105152 / NBRC 16084 / F199</strain>
    </source>
</reference>
<dbReference type="CDD" id="cd04170">
    <property type="entry name" value="EF-G_bact"/>
    <property type="match status" value="1"/>
</dbReference>
<keyword evidence="12" id="KW-1185">Reference proteome</keyword>
<dbReference type="SMART" id="SM00382">
    <property type="entry name" value="AAA"/>
    <property type="match status" value="1"/>
</dbReference>
<dbReference type="NCBIfam" id="NF009379">
    <property type="entry name" value="PRK12740.1-3"/>
    <property type="match status" value="1"/>
</dbReference>
<protein>
    <recommendedName>
        <fullName evidence="1">Elongation factor G</fullName>
    </recommendedName>
</protein>
<dbReference type="Pfam" id="PF00679">
    <property type="entry name" value="EFG_C"/>
    <property type="match status" value="1"/>
</dbReference>
<dbReference type="InterPro" id="IPR047872">
    <property type="entry name" value="EFG_IV"/>
</dbReference>
<feature type="domain" description="Elongation factor EFG" evidence="9">
    <location>
        <begin position="588"/>
        <end position="678"/>
    </location>
</feature>
<evidence type="ECO:0000256" key="7">
    <source>
        <dbReference type="SAM" id="MobiDB-lite"/>
    </source>
</evidence>
<evidence type="ECO:0000256" key="1">
    <source>
        <dbReference type="ARBA" id="ARBA00017872"/>
    </source>
</evidence>
<dbReference type="SUPFAM" id="SSF52540">
    <property type="entry name" value="P-loop containing nucleoside triphosphate hydrolases"/>
    <property type="match status" value="1"/>
</dbReference>
<keyword evidence="2" id="KW-0547">Nucleotide-binding</keyword>
<dbReference type="InterPro" id="IPR000640">
    <property type="entry name" value="EFG_V-like"/>
</dbReference>
<evidence type="ECO:0000256" key="6">
    <source>
        <dbReference type="ARBA" id="ARBA00024731"/>
    </source>
</evidence>
<dbReference type="SMART" id="SM00889">
    <property type="entry name" value="EFG_IV"/>
    <property type="match status" value="1"/>
</dbReference>
<evidence type="ECO:0000256" key="3">
    <source>
        <dbReference type="ARBA" id="ARBA00022768"/>
    </source>
</evidence>
<evidence type="ECO:0000259" key="10">
    <source>
        <dbReference type="SMART" id="SM00889"/>
    </source>
</evidence>
<dbReference type="CDD" id="cd01434">
    <property type="entry name" value="EFG_mtEFG1_IV"/>
    <property type="match status" value="1"/>
</dbReference>
<dbReference type="CDD" id="cd03713">
    <property type="entry name" value="EFG_mtEFG_C"/>
    <property type="match status" value="1"/>
</dbReference>
<dbReference type="Gene3D" id="3.30.230.10">
    <property type="match status" value="1"/>
</dbReference>
<dbReference type="RefSeq" id="WP_011444935.1">
    <property type="nucleotide sequence ID" value="NC_007794.1"/>
</dbReference>
<dbReference type="Proteomes" id="UP000009134">
    <property type="component" value="Chromosome"/>
</dbReference>
<dbReference type="STRING" id="279238.Saro_1277"/>
<evidence type="ECO:0000313" key="11">
    <source>
        <dbReference type="EMBL" id="ABD25721.1"/>
    </source>
</evidence>
<evidence type="ECO:0000313" key="12">
    <source>
        <dbReference type="Proteomes" id="UP000009134"/>
    </source>
</evidence>
<dbReference type="AlphaFoldDB" id="Q2G8V2"/>
<evidence type="ECO:0000256" key="2">
    <source>
        <dbReference type="ARBA" id="ARBA00022741"/>
    </source>
</evidence>
<dbReference type="SUPFAM" id="SSF54211">
    <property type="entry name" value="Ribosomal protein S5 domain 2-like"/>
    <property type="match status" value="1"/>
</dbReference>
<dbReference type="Gene3D" id="2.40.30.10">
    <property type="entry name" value="Translation factors"/>
    <property type="match status" value="1"/>
</dbReference>
<dbReference type="InterPro" id="IPR005517">
    <property type="entry name" value="Transl_elong_EFG/EF2_IV"/>
</dbReference>
<evidence type="ECO:0000259" key="9">
    <source>
        <dbReference type="SMART" id="SM00838"/>
    </source>
</evidence>
<dbReference type="SUPFAM" id="SSF54980">
    <property type="entry name" value="EF-G C-terminal domain-like"/>
    <property type="match status" value="2"/>
</dbReference>
<keyword evidence="3 11" id="KW-0251">Elongation factor</keyword>
<dbReference type="InterPro" id="IPR027417">
    <property type="entry name" value="P-loop_NTPase"/>
</dbReference>
<dbReference type="GO" id="GO:0097216">
    <property type="term" value="F:guanosine tetraphosphate binding"/>
    <property type="evidence" value="ECO:0007669"/>
    <property type="project" value="UniProtKB-ARBA"/>
</dbReference>
<dbReference type="InterPro" id="IPR041095">
    <property type="entry name" value="EFG_II"/>
</dbReference>
<dbReference type="InterPro" id="IPR000795">
    <property type="entry name" value="T_Tr_GTP-bd_dom"/>
</dbReference>
<dbReference type="GO" id="GO:0032790">
    <property type="term" value="P:ribosome disassembly"/>
    <property type="evidence" value="ECO:0007669"/>
    <property type="project" value="TreeGrafter"/>
</dbReference>
<dbReference type="KEGG" id="nar:Saro_1277"/>
<dbReference type="Gene3D" id="3.30.70.240">
    <property type="match status" value="1"/>
</dbReference>
<gene>
    <name evidence="11" type="ordered locus">Saro_1277</name>
</gene>
<comment type="function">
    <text evidence="6">Catalyzes the GTP-dependent ribosomal translocation step during translation elongation. During this step, the ribosome changes from the pre-translocational (PRE) to the post-translocational (POST) state as the newly formed A-site-bound peptidyl-tRNA and P-site-bound deacylated tRNA move to the P and E sites, respectively. Catalyzes the coordinated movement of the two tRNA molecules, the mRNA and conformational changes in the ribosome.</text>
</comment>
<dbReference type="HOGENOM" id="CLU_002794_4_2_5"/>
<dbReference type="GO" id="GO:0003746">
    <property type="term" value="F:translation elongation factor activity"/>
    <property type="evidence" value="ECO:0007669"/>
    <property type="project" value="UniProtKB-KW"/>
</dbReference>
<keyword evidence="5" id="KW-0342">GTP-binding</keyword>
<keyword evidence="4" id="KW-0648">Protein biosynthesis</keyword>
<dbReference type="SUPFAM" id="SSF50447">
    <property type="entry name" value="Translation proteins"/>
    <property type="match status" value="1"/>
</dbReference>
<evidence type="ECO:0000256" key="5">
    <source>
        <dbReference type="ARBA" id="ARBA00023134"/>
    </source>
</evidence>
<dbReference type="InterPro" id="IPR035647">
    <property type="entry name" value="EFG_III/V"/>
</dbReference>
<dbReference type="SMART" id="SM00838">
    <property type="entry name" value="EFG_C"/>
    <property type="match status" value="1"/>
</dbReference>
<dbReference type="Pfam" id="PF00009">
    <property type="entry name" value="GTP_EFTU"/>
    <property type="match status" value="1"/>
</dbReference>
<dbReference type="InterPro" id="IPR009000">
    <property type="entry name" value="Transl_B-barrel_sf"/>
</dbReference>
<dbReference type="Gene3D" id="3.40.50.300">
    <property type="entry name" value="P-loop containing nucleotide triphosphate hydrolases"/>
    <property type="match status" value="1"/>
</dbReference>
<dbReference type="PANTHER" id="PTHR43261">
    <property type="entry name" value="TRANSLATION ELONGATION FACTOR G-RELATED"/>
    <property type="match status" value="1"/>
</dbReference>
<dbReference type="GO" id="GO:0003924">
    <property type="term" value="F:GTPase activity"/>
    <property type="evidence" value="ECO:0007669"/>
    <property type="project" value="InterPro"/>
</dbReference>
<evidence type="ECO:0000259" key="8">
    <source>
        <dbReference type="SMART" id="SM00382"/>
    </source>
</evidence>
<dbReference type="InterPro" id="IPR014721">
    <property type="entry name" value="Ribsml_uS5_D2-typ_fold_subgr"/>
</dbReference>
<dbReference type="InterPro" id="IPR020568">
    <property type="entry name" value="Ribosomal_Su5_D2-typ_SF"/>
</dbReference>
<dbReference type="Gene3D" id="3.30.70.870">
    <property type="entry name" value="Elongation Factor G (Translational Gtpase), domain 3"/>
    <property type="match status" value="1"/>
</dbReference>
<feature type="region of interest" description="Disordered" evidence="7">
    <location>
        <begin position="1"/>
        <end position="25"/>
    </location>
</feature>
<dbReference type="PANTHER" id="PTHR43261:SF7">
    <property type="entry name" value="ELONGATION FACTOR G-LIKE PROTEIN"/>
    <property type="match status" value="1"/>
</dbReference>